<proteinExistence type="predicted"/>
<reference evidence="1 2" key="1">
    <citation type="journal article" date="2013" name="J. Microbiol. Biotechnol.">
        <title>Novosphingobium ginsenosidimutans sp. nov., with the ability to convert ginsenoside.</title>
        <authorList>
            <person name="Kim J.K."/>
            <person name="He D."/>
            <person name="Liu Q.M."/>
            <person name="Park H.Y."/>
            <person name="Jung M.S."/>
            <person name="Yoon M.H."/>
            <person name="Kim S.C."/>
            <person name="Im W.T."/>
        </authorList>
    </citation>
    <scope>NUCLEOTIDE SEQUENCE [LARGE SCALE GENOMIC DNA]</scope>
    <source>
        <strain evidence="1 2">FW-6</strain>
    </source>
</reference>
<dbReference type="KEGG" id="ngf:FRF71_07505"/>
<dbReference type="AlphaFoldDB" id="A0A5B8S3M6"/>
<name>A0A5B8S3M6_9SPHN</name>
<dbReference type="RefSeq" id="WP_147090022.1">
    <property type="nucleotide sequence ID" value="NZ_BAABJD010000001.1"/>
</dbReference>
<evidence type="ECO:0000313" key="1">
    <source>
        <dbReference type="EMBL" id="QEA15990.1"/>
    </source>
</evidence>
<organism evidence="1 2">
    <name type="scientific">Novosphingobium ginsenosidimutans</name>
    <dbReference type="NCBI Taxonomy" id="1176536"/>
    <lineage>
        <taxon>Bacteria</taxon>
        <taxon>Pseudomonadati</taxon>
        <taxon>Pseudomonadota</taxon>
        <taxon>Alphaproteobacteria</taxon>
        <taxon>Sphingomonadales</taxon>
        <taxon>Sphingomonadaceae</taxon>
        <taxon>Novosphingobium</taxon>
    </lineage>
</organism>
<dbReference type="Proteomes" id="UP000321172">
    <property type="component" value="Chromosome"/>
</dbReference>
<accession>A0A5B8S3M6</accession>
<keyword evidence="2" id="KW-1185">Reference proteome</keyword>
<sequence>MDDTPGRSPPLTDQIAALARQLAGDAGVEEVSGTTCVISVRVPPASAARFQSALALAGASFFGPSGDGLTGDFLVVINRRRQDPIKE</sequence>
<gene>
    <name evidence="1" type="ORF">FRF71_07505</name>
</gene>
<protein>
    <submittedName>
        <fullName evidence="1">Uncharacterized protein</fullName>
    </submittedName>
</protein>
<dbReference type="EMBL" id="CP042345">
    <property type="protein sequence ID" value="QEA15990.1"/>
    <property type="molecule type" value="Genomic_DNA"/>
</dbReference>
<evidence type="ECO:0000313" key="2">
    <source>
        <dbReference type="Proteomes" id="UP000321172"/>
    </source>
</evidence>